<reference evidence="10" key="1">
    <citation type="submission" date="2017-02" db="EMBL/GenBank/DDBJ databases">
        <authorList>
            <person name="Varghese N."/>
            <person name="Submissions S."/>
        </authorList>
    </citation>
    <scope>NUCLEOTIDE SEQUENCE [LARGE SCALE GENOMIC DNA]</scope>
    <source>
        <strain evidence="10">DSM 22224</strain>
    </source>
</reference>
<evidence type="ECO:0000256" key="5">
    <source>
        <dbReference type="ARBA" id="ARBA00023237"/>
    </source>
</evidence>
<name>A0A1T4U3L7_9BACT</name>
<proteinExistence type="inferred from homology"/>
<dbReference type="GO" id="GO:0009279">
    <property type="term" value="C:cell outer membrane"/>
    <property type="evidence" value="ECO:0007669"/>
    <property type="project" value="UniProtKB-SubCell"/>
</dbReference>
<dbReference type="Proteomes" id="UP000190367">
    <property type="component" value="Unassembled WGS sequence"/>
</dbReference>
<dbReference type="Pfam" id="PF07980">
    <property type="entry name" value="SusD_RagB"/>
    <property type="match status" value="1"/>
</dbReference>
<evidence type="ECO:0000313" key="9">
    <source>
        <dbReference type="EMBL" id="SKA47352.1"/>
    </source>
</evidence>
<evidence type="ECO:0000256" key="4">
    <source>
        <dbReference type="ARBA" id="ARBA00023136"/>
    </source>
</evidence>
<feature type="domain" description="RagB/SusD" evidence="7">
    <location>
        <begin position="338"/>
        <end position="421"/>
    </location>
</feature>
<dbReference type="EMBL" id="FUWZ01000008">
    <property type="protein sequence ID" value="SKA47352.1"/>
    <property type="molecule type" value="Genomic_DNA"/>
</dbReference>
<dbReference type="Gene3D" id="1.25.40.390">
    <property type="match status" value="1"/>
</dbReference>
<gene>
    <name evidence="9" type="ORF">SAMN04488128_108171</name>
</gene>
<feature type="signal peptide" evidence="6">
    <location>
        <begin position="1"/>
        <end position="21"/>
    </location>
</feature>
<sequence length="459" mass="50792">MKRYSCYIYAALLLATLGACSRQLDLKPEGTMVEADLLKNKQTTESFLADTYLQLMKSAGGNAFIFGDVTGNVASSFDQALVKGAVDPRDNNYDALWSTPYATINQANVIITQLPKHADFDAALQQQFMAEAKFIRAFGHLLLLQLYGDGALQNKPNNMGIPLMLQSFDGYDGSQNKARSTNAEVYTQILKDLDEAIAALPEKRTDPVAQASRATKGAAAALAARVCLYRQDYAKAAVYANSVLAAQLYNLQPSFVALWPDNAKGNGKYPLSSEIVFAFPESWNSTVYGNHGIYYSYGYYKPLPDFVAIYEATDERLTDMLTATQQMRKFTDPKIMDNVNMVRLPEVMLTAAEAMAQTSGVNAASVDLLNRVYARAYTKSPVPKVYTVADFTTKQQLVDRILLERKRELAFEGFARFDAIRSGQQPNPLLPANKYAMPIPQREIDITNGLIVQNPGYVQ</sequence>
<dbReference type="STRING" id="634771.SAMN04488128_108171"/>
<keyword evidence="4" id="KW-0472">Membrane</keyword>
<keyword evidence="3 6" id="KW-0732">Signal</keyword>
<comment type="subcellular location">
    <subcellularLocation>
        <location evidence="1">Cell outer membrane</location>
    </subcellularLocation>
</comment>
<dbReference type="InterPro" id="IPR011990">
    <property type="entry name" value="TPR-like_helical_dom_sf"/>
</dbReference>
<evidence type="ECO:0000256" key="1">
    <source>
        <dbReference type="ARBA" id="ARBA00004442"/>
    </source>
</evidence>
<dbReference type="OrthoDB" id="9792139at2"/>
<dbReference type="PROSITE" id="PS51257">
    <property type="entry name" value="PROKAR_LIPOPROTEIN"/>
    <property type="match status" value="1"/>
</dbReference>
<evidence type="ECO:0000256" key="3">
    <source>
        <dbReference type="ARBA" id="ARBA00022729"/>
    </source>
</evidence>
<feature type="chain" id="PRO_5012007088" evidence="6">
    <location>
        <begin position="22"/>
        <end position="459"/>
    </location>
</feature>
<evidence type="ECO:0000256" key="2">
    <source>
        <dbReference type="ARBA" id="ARBA00006275"/>
    </source>
</evidence>
<keyword evidence="5" id="KW-0998">Cell outer membrane</keyword>
<dbReference type="Pfam" id="PF14322">
    <property type="entry name" value="SusD-like_3"/>
    <property type="match status" value="1"/>
</dbReference>
<comment type="similarity">
    <text evidence="2">Belongs to the SusD family.</text>
</comment>
<protein>
    <submittedName>
        <fullName evidence="9">SusD family protein</fullName>
    </submittedName>
</protein>
<feature type="domain" description="SusD-like N-terminal" evidence="8">
    <location>
        <begin position="63"/>
        <end position="228"/>
    </location>
</feature>
<dbReference type="InterPro" id="IPR012944">
    <property type="entry name" value="SusD_RagB_dom"/>
</dbReference>
<organism evidence="9 10">
    <name type="scientific">Chitinophaga eiseniae</name>
    <dbReference type="NCBI Taxonomy" id="634771"/>
    <lineage>
        <taxon>Bacteria</taxon>
        <taxon>Pseudomonadati</taxon>
        <taxon>Bacteroidota</taxon>
        <taxon>Chitinophagia</taxon>
        <taxon>Chitinophagales</taxon>
        <taxon>Chitinophagaceae</taxon>
        <taxon>Chitinophaga</taxon>
    </lineage>
</organism>
<dbReference type="AlphaFoldDB" id="A0A1T4U3L7"/>
<dbReference type="CDD" id="cd08977">
    <property type="entry name" value="SusD"/>
    <property type="match status" value="1"/>
</dbReference>
<evidence type="ECO:0000259" key="8">
    <source>
        <dbReference type="Pfam" id="PF14322"/>
    </source>
</evidence>
<accession>A0A1T4U3L7</accession>
<dbReference type="RefSeq" id="WP_078673219.1">
    <property type="nucleotide sequence ID" value="NZ_FUWZ01000008.1"/>
</dbReference>
<evidence type="ECO:0000313" key="10">
    <source>
        <dbReference type="Proteomes" id="UP000190367"/>
    </source>
</evidence>
<dbReference type="InterPro" id="IPR033985">
    <property type="entry name" value="SusD-like_N"/>
</dbReference>
<evidence type="ECO:0000256" key="6">
    <source>
        <dbReference type="SAM" id="SignalP"/>
    </source>
</evidence>
<dbReference type="SUPFAM" id="SSF48452">
    <property type="entry name" value="TPR-like"/>
    <property type="match status" value="1"/>
</dbReference>
<keyword evidence="10" id="KW-1185">Reference proteome</keyword>
<evidence type="ECO:0000259" key="7">
    <source>
        <dbReference type="Pfam" id="PF07980"/>
    </source>
</evidence>